<name>A0ABT4KS46_9SPHI</name>
<dbReference type="SUPFAM" id="SSF55729">
    <property type="entry name" value="Acyl-CoA N-acyltransferases (Nat)"/>
    <property type="match status" value="1"/>
</dbReference>
<dbReference type="EMBL" id="JAPWGL010000001">
    <property type="protein sequence ID" value="MCZ4221753.1"/>
    <property type="molecule type" value="Genomic_DNA"/>
</dbReference>
<dbReference type="Proteomes" id="UP001144341">
    <property type="component" value="Unassembled WGS sequence"/>
</dbReference>
<sequence length="205" mass="23081">MDNQIIFIRIANFRDAIYAQEIISETEKSAIARGSGIAKRSIDSVIEKMVTGKAIIAVTSLGEWVGFSYCETWEAGKFVSNSGLIVAPKFRNSGVAKSIKQRVFKLSRRLYPNAKVFSITSGAAIMHMNAELGFEPVSFAEITHDNQFWKGCESCVNYDILERKKKCNCLCTAMLFDPERLPKPFQENSCNPGQQNQIKFLQNEY</sequence>
<dbReference type="InterPro" id="IPR016181">
    <property type="entry name" value="Acyl_CoA_acyltransferase"/>
</dbReference>
<reference evidence="1" key="1">
    <citation type="submission" date="2022-12" db="EMBL/GenBank/DDBJ databases">
        <title>Genome sequence of SJ11.</title>
        <authorList>
            <person name="Woo H."/>
        </authorList>
    </citation>
    <scope>NUCLEOTIDE SEQUENCE</scope>
    <source>
        <strain evidence="1">SJ11</strain>
    </source>
</reference>
<proteinExistence type="predicted"/>
<organism evidence="1 2">
    <name type="scientific">Pedobacter rhodius</name>
    <dbReference type="NCBI Taxonomy" id="3004098"/>
    <lineage>
        <taxon>Bacteria</taxon>
        <taxon>Pseudomonadati</taxon>
        <taxon>Bacteroidota</taxon>
        <taxon>Sphingobacteriia</taxon>
        <taxon>Sphingobacteriales</taxon>
        <taxon>Sphingobacteriaceae</taxon>
        <taxon>Pedobacter</taxon>
    </lineage>
</organism>
<gene>
    <name evidence="1" type="ORF">O0931_00430</name>
</gene>
<protein>
    <submittedName>
        <fullName evidence="1">N-acetyltransferase</fullName>
    </submittedName>
</protein>
<dbReference type="Gene3D" id="3.40.630.30">
    <property type="match status" value="1"/>
</dbReference>
<comment type="caution">
    <text evidence="1">The sequence shown here is derived from an EMBL/GenBank/DDBJ whole genome shotgun (WGS) entry which is preliminary data.</text>
</comment>
<keyword evidence="2" id="KW-1185">Reference proteome</keyword>
<evidence type="ECO:0000313" key="1">
    <source>
        <dbReference type="EMBL" id="MCZ4221753.1"/>
    </source>
</evidence>
<dbReference type="RefSeq" id="WP_269413590.1">
    <property type="nucleotide sequence ID" value="NZ_JAPWGL010000001.1"/>
</dbReference>
<accession>A0ABT4KS46</accession>
<evidence type="ECO:0000313" key="2">
    <source>
        <dbReference type="Proteomes" id="UP001144341"/>
    </source>
</evidence>